<name>A0A4Y2ITE4_ARAVE</name>
<protein>
    <submittedName>
        <fullName evidence="2">Uncharacterized protein</fullName>
    </submittedName>
</protein>
<dbReference type="Proteomes" id="UP000499080">
    <property type="component" value="Unassembled WGS sequence"/>
</dbReference>
<feature type="region of interest" description="Disordered" evidence="1">
    <location>
        <begin position="1"/>
        <end position="61"/>
    </location>
</feature>
<evidence type="ECO:0000256" key="1">
    <source>
        <dbReference type="SAM" id="MobiDB-lite"/>
    </source>
</evidence>
<sequence>GRSPNSLSPAHEQVNRGNRKLTPRPAVASGILIASDSPSRGHGPTPPEGGAYNHWWRDSDPHHYNGHRGDEFLLTNPAATQIRVLLVPPDGITSEISIEMPHPGRSRPEVQVRAARSSHTQYRDASPYYRYW</sequence>
<keyword evidence="3" id="KW-1185">Reference proteome</keyword>
<organism evidence="2 3">
    <name type="scientific">Araneus ventricosus</name>
    <name type="common">Orbweaver spider</name>
    <name type="synonym">Epeira ventricosa</name>
    <dbReference type="NCBI Taxonomy" id="182803"/>
    <lineage>
        <taxon>Eukaryota</taxon>
        <taxon>Metazoa</taxon>
        <taxon>Ecdysozoa</taxon>
        <taxon>Arthropoda</taxon>
        <taxon>Chelicerata</taxon>
        <taxon>Arachnida</taxon>
        <taxon>Araneae</taxon>
        <taxon>Araneomorphae</taxon>
        <taxon>Entelegynae</taxon>
        <taxon>Araneoidea</taxon>
        <taxon>Araneidae</taxon>
        <taxon>Araneus</taxon>
    </lineage>
</organism>
<feature type="non-terminal residue" evidence="2">
    <location>
        <position position="1"/>
    </location>
</feature>
<evidence type="ECO:0000313" key="2">
    <source>
        <dbReference type="EMBL" id="GBM81148.1"/>
    </source>
</evidence>
<proteinExistence type="predicted"/>
<dbReference type="AlphaFoldDB" id="A0A4Y2ITE4"/>
<reference evidence="2 3" key="1">
    <citation type="journal article" date="2019" name="Sci. Rep.">
        <title>Orb-weaving spider Araneus ventricosus genome elucidates the spidroin gene catalogue.</title>
        <authorList>
            <person name="Kono N."/>
            <person name="Nakamura H."/>
            <person name="Ohtoshi R."/>
            <person name="Moran D.A.P."/>
            <person name="Shinohara A."/>
            <person name="Yoshida Y."/>
            <person name="Fujiwara M."/>
            <person name="Mori M."/>
            <person name="Tomita M."/>
            <person name="Arakawa K."/>
        </authorList>
    </citation>
    <scope>NUCLEOTIDE SEQUENCE [LARGE SCALE GENOMIC DNA]</scope>
</reference>
<dbReference type="EMBL" id="BGPR01107896">
    <property type="protein sequence ID" value="GBM81148.1"/>
    <property type="molecule type" value="Genomic_DNA"/>
</dbReference>
<evidence type="ECO:0000313" key="3">
    <source>
        <dbReference type="Proteomes" id="UP000499080"/>
    </source>
</evidence>
<comment type="caution">
    <text evidence="2">The sequence shown here is derived from an EMBL/GenBank/DDBJ whole genome shotgun (WGS) entry which is preliminary data.</text>
</comment>
<accession>A0A4Y2ITE4</accession>
<gene>
    <name evidence="2" type="ORF">AVEN_27265_1</name>
</gene>